<evidence type="ECO:0000256" key="1">
    <source>
        <dbReference type="ARBA" id="ARBA00022679"/>
    </source>
</evidence>
<evidence type="ECO:0000256" key="2">
    <source>
        <dbReference type="ARBA" id="ARBA00023315"/>
    </source>
</evidence>
<protein>
    <submittedName>
        <fullName evidence="4">Ribosomal protein S18 acetylase RimI-like enzyme</fullName>
    </submittedName>
</protein>
<organism evidence="4 5">
    <name type="scientific">Tolumonas osonensis</name>
    <dbReference type="NCBI Taxonomy" id="675874"/>
    <lineage>
        <taxon>Bacteria</taxon>
        <taxon>Pseudomonadati</taxon>
        <taxon>Pseudomonadota</taxon>
        <taxon>Gammaproteobacteria</taxon>
        <taxon>Aeromonadales</taxon>
        <taxon>Aeromonadaceae</taxon>
        <taxon>Tolumonas</taxon>
    </lineage>
</organism>
<keyword evidence="5" id="KW-1185">Reference proteome</keyword>
<dbReference type="Proteomes" id="UP000585721">
    <property type="component" value="Unassembled WGS sequence"/>
</dbReference>
<feature type="domain" description="N-acetyltransferase" evidence="3">
    <location>
        <begin position="5"/>
        <end position="163"/>
    </location>
</feature>
<accession>A0A841GLY2</accession>
<dbReference type="EMBL" id="JACHGR010000005">
    <property type="protein sequence ID" value="MBB6055790.1"/>
    <property type="molecule type" value="Genomic_DNA"/>
</dbReference>
<sequence>MLSLMIIRAIKETDWPAILRIQNEVYPDIVPESEAVLRSKTKLGPTTCLTICDRQNNVAGYCLAHPWTQDPASLHSIYEMPSAPQLLYIHDMAIAPSYAGKRLGNRTLQYLQSWAKKHGYTTLSLVSLGQAVSYWQQHGFLHTGLQVDTDQYGEGASYMLKQI</sequence>
<dbReference type="GO" id="GO:0005840">
    <property type="term" value="C:ribosome"/>
    <property type="evidence" value="ECO:0007669"/>
    <property type="project" value="UniProtKB-KW"/>
</dbReference>
<dbReference type="Pfam" id="PF00583">
    <property type="entry name" value="Acetyltransf_1"/>
    <property type="match status" value="1"/>
</dbReference>
<evidence type="ECO:0000313" key="4">
    <source>
        <dbReference type="EMBL" id="MBB6055790.1"/>
    </source>
</evidence>
<comment type="caution">
    <text evidence="4">The sequence shown here is derived from an EMBL/GenBank/DDBJ whole genome shotgun (WGS) entry which is preliminary data.</text>
</comment>
<keyword evidence="1" id="KW-0808">Transferase</keyword>
<dbReference type="PANTHER" id="PTHR43877">
    <property type="entry name" value="AMINOALKYLPHOSPHONATE N-ACETYLTRANSFERASE-RELATED-RELATED"/>
    <property type="match status" value="1"/>
</dbReference>
<keyword evidence="4" id="KW-0687">Ribonucleoprotein</keyword>
<keyword evidence="4" id="KW-0689">Ribosomal protein</keyword>
<name>A0A841GLY2_9GAMM</name>
<keyword evidence="2" id="KW-0012">Acyltransferase</keyword>
<dbReference type="InterPro" id="IPR000182">
    <property type="entry name" value="GNAT_dom"/>
</dbReference>
<dbReference type="CDD" id="cd04301">
    <property type="entry name" value="NAT_SF"/>
    <property type="match status" value="1"/>
</dbReference>
<evidence type="ECO:0000313" key="5">
    <source>
        <dbReference type="Proteomes" id="UP000585721"/>
    </source>
</evidence>
<dbReference type="PROSITE" id="PS51186">
    <property type="entry name" value="GNAT"/>
    <property type="match status" value="1"/>
</dbReference>
<gene>
    <name evidence="4" type="ORF">HNR75_001708</name>
</gene>
<proteinExistence type="predicted"/>
<reference evidence="4 5" key="1">
    <citation type="submission" date="2020-08" db="EMBL/GenBank/DDBJ databases">
        <title>Genomic Encyclopedia of Type Strains, Phase IV (KMG-IV): sequencing the most valuable type-strain genomes for metagenomic binning, comparative biology and taxonomic classification.</title>
        <authorList>
            <person name="Goeker M."/>
        </authorList>
    </citation>
    <scope>NUCLEOTIDE SEQUENCE [LARGE SCALE GENOMIC DNA]</scope>
    <source>
        <strain evidence="4 5">DSM 22975</strain>
    </source>
</reference>
<dbReference type="InterPro" id="IPR050832">
    <property type="entry name" value="Bact_Acetyltransf"/>
</dbReference>
<dbReference type="SUPFAM" id="SSF55729">
    <property type="entry name" value="Acyl-CoA N-acyltransferases (Nat)"/>
    <property type="match status" value="1"/>
</dbReference>
<evidence type="ECO:0000259" key="3">
    <source>
        <dbReference type="PROSITE" id="PS51186"/>
    </source>
</evidence>
<dbReference type="Gene3D" id="3.40.630.30">
    <property type="match status" value="1"/>
</dbReference>
<dbReference type="GO" id="GO:0016747">
    <property type="term" value="F:acyltransferase activity, transferring groups other than amino-acyl groups"/>
    <property type="evidence" value="ECO:0007669"/>
    <property type="project" value="InterPro"/>
</dbReference>
<dbReference type="InterPro" id="IPR016181">
    <property type="entry name" value="Acyl_CoA_acyltransferase"/>
</dbReference>
<dbReference type="AlphaFoldDB" id="A0A841GLY2"/>
<dbReference type="PANTHER" id="PTHR43877:SF2">
    <property type="entry name" value="AMINOALKYLPHOSPHONATE N-ACETYLTRANSFERASE-RELATED"/>
    <property type="match status" value="1"/>
</dbReference>